<accession>A0A137NZL6</accession>
<proteinExistence type="predicted"/>
<dbReference type="InterPro" id="IPR013320">
    <property type="entry name" value="ConA-like_dom_sf"/>
</dbReference>
<name>A0A137NZL6_CONC2</name>
<dbReference type="PROSITE" id="PS51762">
    <property type="entry name" value="GH16_2"/>
    <property type="match status" value="1"/>
</dbReference>
<keyword evidence="1 4" id="KW-0732">Signal</keyword>
<dbReference type="PANTHER" id="PTHR10963">
    <property type="entry name" value="GLYCOSYL HYDROLASE-RELATED"/>
    <property type="match status" value="1"/>
</dbReference>
<keyword evidence="2 6" id="KW-0378">Hydrolase</keyword>
<dbReference type="PANTHER" id="PTHR10963:SF22">
    <property type="entry name" value="GLYCOSIDASE CRH2-RELATED"/>
    <property type="match status" value="1"/>
</dbReference>
<feature type="domain" description="GH16" evidence="5">
    <location>
        <begin position="30"/>
        <end position="240"/>
    </location>
</feature>
<dbReference type="GO" id="GO:0005975">
    <property type="term" value="P:carbohydrate metabolic process"/>
    <property type="evidence" value="ECO:0007669"/>
    <property type="project" value="InterPro"/>
</dbReference>
<dbReference type="InterPro" id="IPR050546">
    <property type="entry name" value="Glycosyl_Hydrlase_16"/>
</dbReference>
<dbReference type="Pfam" id="PF00722">
    <property type="entry name" value="Glyco_hydro_16"/>
    <property type="match status" value="1"/>
</dbReference>
<evidence type="ECO:0000256" key="3">
    <source>
        <dbReference type="ARBA" id="ARBA00023295"/>
    </source>
</evidence>
<evidence type="ECO:0000313" key="6">
    <source>
        <dbReference type="EMBL" id="KXN68182.1"/>
    </source>
</evidence>
<dbReference type="OrthoDB" id="4781at2759"/>
<dbReference type="EMBL" id="KQ964590">
    <property type="protein sequence ID" value="KXN68182.1"/>
    <property type="molecule type" value="Genomic_DNA"/>
</dbReference>
<dbReference type="AlphaFoldDB" id="A0A137NZL6"/>
<dbReference type="SUPFAM" id="SSF49899">
    <property type="entry name" value="Concanavalin A-like lectins/glucanases"/>
    <property type="match status" value="1"/>
</dbReference>
<keyword evidence="3" id="KW-0326">Glycosidase</keyword>
<evidence type="ECO:0000256" key="4">
    <source>
        <dbReference type="SAM" id="SignalP"/>
    </source>
</evidence>
<protein>
    <submittedName>
        <fullName evidence="6">Glycoside hydrolase family 16 protein</fullName>
    </submittedName>
</protein>
<evidence type="ECO:0000259" key="5">
    <source>
        <dbReference type="PROSITE" id="PS51762"/>
    </source>
</evidence>
<dbReference type="Proteomes" id="UP000070444">
    <property type="component" value="Unassembled WGS sequence"/>
</dbReference>
<dbReference type="GO" id="GO:0004553">
    <property type="term" value="F:hydrolase activity, hydrolyzing O-glycosyl compounds"/>
    <property type="evidence" value="ECO:0007669"/>
    <property type="project" value="InterPro"/>
</dbReference>
<dbReference type="InterPro" id="IPR000757">
    <property type="entry name" value="Beta-glucanase-like"/>
</dbReference>
<evidence type="ECO:0000313" key="7">
    <source>
        <dbReference type="Proteomes" id="UP000070444"/>
    </source>
</evidence>
<evidence type="ECO:0000256" key="1">
    <source>
        <dbReference type="ARBA" id="ARBA00022729"/>
    </source>
</evidence>
<gene>
    <name evidence="6" type="ORF">CONCODRAFT_9612</name>
</gene>
<sequence>MNLIYLLLPLFVSSQTCISRFEDFTDPNWTTLDNISIDNGDEYNFVSELSPNKVTNRNGHMLLRLSESKGRKSFRGGRIGLGAVFSTTETYDYGRISAVIKVGSTGPGVVTTFGFETLTGEVIEFSITGKDPDFVYTDYQTDSNLGSVNRKKRSIGVDLTEDWHEFTINWEPSSLQFLVDGDVIRTIDEGDARDDYPTTPSLVKFSIYDAGGIDSDNAVWAGFPTSYFDGQAYVLDIDSLEIDCYDQENP</sequence>
<feature type="chain" id="PRO_5007294308" evidence="4">
    <location>
        <begin position="20"/>
        <end position="250"/>
    </location>
</feature>
<dbReference type="Gene3D" id="2.60.120.200">
    <property type="match status" value="1"/>
</dbReference>
<keyword evidence="7" id="KW-1185">Reference proteome</keyword>
<evidence type="ECO:0000256" key="2">
    <source>
        <dbReference type="ARBA" id="ARBA00022801"/>
    </source>
</evidence>
<feature type="signal peptide" evidence="4">
    <location>
        <begin position="1"/>
        <end position="19"/>
    </location>
</feature>
<reference evidence="6 7" key="1">
    <citation type="journal article" date="2015" name="Genome Biol. Evol.">
        <title>Phylogenomic analyses indicate that early fungi evolved digesting cell walls of algal ancestors of land plants.</title>
        <authorList>
            <person name="Chang Y."/>
            <person name="Wang S."/>
            <person name="Sekimoto S."/>
            <person name="Aerts A.L."/>
            <person name="Choi C."/>
            <person name="Clum A."/>
            <person name="LaButti K.M."/>
            <person name="Lindquist E.A."/>
            <person name="Yee Ngan C."/>
            <person name="Ohm R.A."/>
            <person name="Salamov A.A."/>
            <person name="Grigoriev I.V."/>
            <person name="Spatafora J.W."/>
            <person name="Berbee M.L."/>
        </authorList>
    </citation>
    <scope>NUCLEOTIDE SEQUENCE [LARGE SCALE GENOMIC DNA]</scope>
    <source>
        <strain evidence="6 7">NRRL 28638</strain>
    </source>
</reference>
<organism evidence="6 7">
    <name type="scientific">Conidiobolus coronatus (strain ATCC 28846 / CBS 209.66 / NRRL 28638)</name>
    <name type="common">Delacroixia coronata</name>
    <dbReference type="NCBI Taxonomy" id="796925"/>
    <lineage>
        <taxon>Eukaryota</taxon>
        <taxon>Fungi</taxon>
        <taxon>Fungi incertae sedis</taxon>
        <taxon>Zoopagomycota</taxon>
        <taxon>Entomophthoromycotina</taxon>
        <taxon>Entomophthoromycetes</taxon>
        <taxon>Entomophthorales</taxon>
        <taxon>Ancylistaceae</taxon>
        <taxon>Conidiobolus</taxon>
    </lineage>
</organism>
<dbReference type="STRING" id="796925.A0A137NZL6"/>